<proteinExistence type="predicted"/>
<keyword evidence="1" id="KW-0472">Membrane</keyword>
<organism evidence="2 3">
    <name type="scientific">Aaosphaeria arxii CBS 175.79</name>
    <dbReference type="NCBI Taxonomy" id="1450172"/>
    <lineage>
        <taxon>Eukaryota</taxon>
        <taxon>Fungi</taxon>
        <taxon>Dikarya</taxon>
        <taxon>Ascomycota</taxon>
        <taxon>Pezizomycotina</taxon>
        <taxon>Dothideomycetes</taxon>
        <taxon>Pleosporomycetidae</taxon>
        <taxon>Pleosporales</taxon>
        <taxon>Pleosporales incertae sedis</taxon>
        <taxon>Aaosphaeria</taxon>
    </lineage>
</organism>
<evidence type="ECO:0000313" key="2">
    <source>
        <dbReference type="EMBL" id="KAF2017688.1"/>
    </source>
</evidence>
<feature type="transmembrane region" description="Helical" evidence="1">
    <location>
        <begin position="45"/>
        <end position="73"/>
    </location>
</feature>
<dbReference type="RefSeq" id="XP_033386027.1">
    <property type="nucleotide sequence ID" value="XM_033527549.1"/>
</dbReference>
<keyword evidence="1" id="KW-0812">Transmembrane</keyword>
<dbReference type="AlphaFoldDB" id="A0A6A5XWI2"/>
<accession>A0A6A5XWI2</accession>
<keyword evidence="3" id="KW-1185">Reference proteome</keyword>
<reference evidence="2" key="1">
    <citation type="journal article" date="2020" name="Stud. Mycol.">
        <title>101 Dothideomycetes genomes: a test case for predicting lifestyles and emergence of pathogens.</title>
        <authorList>
            <person name="Haridas S."/>
            <person name="Albert R."/>
            <person name="Binder M."/>
            <person name="Bloem J."/>
            <person name="Labutti K."/>
            <person name="Salamov A."/>
            <person name="Andreopoulos B."/>
            <person name="Baker S."/>
            <person name="Barry K."/>
            <person name="Bills G."/>
            <person name="Bluhm B."/>
            <person name="Cannon C."/>
            <person name="Castanera R."/>
            <person name="Culley D."/>
            <person name="Daum C."/>
            <person name="Ezra D."/>
            <person name="Gonzalez J."/>
            <person name="Henrissat B."/>
            <person name="Kuo A."/>
            <person name="Liang C."/>
            <person name="Lipzen A."/>
            <person name="Lutzoni F."/>
            <person name="Magnuson J."/>
            <person name="Mondo S."/>
            <person name="Nolan M."/>
            <person name="Ohm R."/>
            <person name="Pangilinan J."/>
            <person name="Park H.-J."/>
            <person name="Ramirez L."/>
            <person name="Alfaro M."/>
            <person name="Sun H."/>
            <person name="Tritt A."/>
            <person name="Yoshinaga Y."/>
            <person name="Zwiers L.-H."/>
            <person name="Turgeon B."/>
            <person name="Goodwin S."/>
            <person name="Spatafora J."/>
            <person name="Crous P."/>
            <person name="Grigoriev I."/>
        </authorList>
    </citation>
    <scope>NUCLEOTIDE SEQUENCE</scope>
    <source>
        <strain evidence="2">CBS 175.79</strain>
    </source>
</reference>
<evidence type="ECO:0000313" key="3">
    <source>
        <dbReference type="Proteomes" id="UP000799778"/>
    </source>
</evidence>
<evidence type="ECO:0000256" key="1">
    <source>
        <dbReference type="SAM" id="Phobius"/>
    </source>
</evidence>
<dbReference type="GeneID" id="54284946"/>
<dbReference type="EMBL" id="ML978068">
    <property type="protein sequence ID" value="KAF2017688.1"/>
    <property type="molecule type" value="Genomic_DNA"/>
</dbReference>
<dbReference type="Proteomes" id="UP000799778">
    <property type="component" value="Unassembled WGS sequence"/>
</dbReference>
<gene>
    <name evidence="2" type="ORF">BU24DRAFT_420738</name>
</gene>
<sequence>MDGLSATIYSTYFDPHPIYEVSGFNSGPPLCVLFSSSLYAHIHTAFLSVVGSMCGACLLLVSVLDCVDVYLIFEMSI</sequence>
<protein>
    <submittedName>
        <fullName evidence="2">Uncharacterized protein</fullName>
    </submittedName>
</protein>
<keyword evidence="1" id="KW-1133">Transmembrane helix</keyword>
<name>A0A6A5XWI2_9PLEO</name>